<organism evidence="1 2">
    <name type="scientific">Collinsella tanakaei YIT 12063</name>
    <dbReference type="NCBI Taxonomy" id="742742"/>
    <lineage>
        <taxon>Bacteria</taxon>
        <taxon>Bacillati</taxon>
        <taxon>Actinomycetota</taxon>
        <taxon>Coriobacteriia</taxon>
        <taxon>Coriobacteriales</taxon>
        <taxon>Coriobacteriaceae</taxon>
        <taxon>Collinsella</taxon>
    </lineage>
</organism>
<dbReference type="HOGENOM" id="CLU_3226083_0_0_11"/>
<comment type="caution">
    <text evidence="1">The sequence shown here is derived from an EMBL/GenBank/DDBJ whole genome shotgun (WGS) entry which is preliminary data.</text>
</comment>
<evidence type="ECO:0000313" key="1">
    <source>
        <dbReference type="EMBL" id="EGX67933.1"/>
    </source>
</evidence>
<protein>
    <submittedName>
        <fullName evidence="1">Uncharacterized protein</fullName>
    </submittedName>
</protein>
<dbReference type="AlphaFoldDB" id="G1WLJ4"/>
<dbReference type="Proteomes" id="UP000004830">
    <property type="component" value="Unassembled WGS sequence"/>
</dbReference>
<reference evidence="1 2" key="1">
    <citation type="submission" date="2011-06" db="EMBL/GenBank/DDBJ databases">
        <title>The Genome Sequence of Collinsella tanakaei YIT 12063.</title>
        <authorList>
            <consortium name="The Broad Institute Genome Sequencing Platform"/>
            <person name="Earl A."/>
            <person name="Ward D."/>
            <person name="Feldgarden M."/>
            <person name="Gevers D."/>
            <person name="Morotomi M."/>
            <person name="Young S.K."/>
            <person name="Zeng Q."/>
            <person name="Gargeya S."/>
            <person name="Fitzgerald M."/>
            <person name="Haas B."/>
            <person name="Abouelleil A."/>
            <person name="Alvarado L."/>
            <person name="Arachchi H.M."/>
            <person name="Berlin A."/>
            <person name="Brown A."/>
            <person name="Chapman S.B."/>
            <person name="Chen Z."/>
            <person name="Dunbar C."/>
            <person name="Freedman E."/>
            <person name="Gearin G."/>
            <person name="Gellesch M."/>
            <person name="Goldberg J."/>
            <person name="Griggs A."/>
            <person name="Gujja S."/>
            <person name="Heiman D."/>
            <person name="Howarth C."/>
            <person name="Larson L."/>
            <person name="Lui A."/>
            <person name="MacDonald P.J.P."/>
            <person name="Mehta T."/>
            <person name="Montmayeur A."/>
            <person name="Murphy C."/>
            <person name="Neiman D."/>
            <person name="Pearson M."/>
            <person name="Priest M."/>
            <person name="Roberts A."/>
            <person name="Saif S."/>
            <person name="Shea T."/>
            <person name="Shenoy N."/>
            <person name="Sisk P."/>
            <person name="Stolte C."/>
            <person name="Sykes S."/>
            <person name="Wortman J."/>
            <person name="Nusbaum C."/>
            <person name="Birren B."/>
        </authorList>
    </citation>
    <scope>NUCLEOTIDE SEQUENCE [LARGE SCALE GENOMIC DNA]</scope>
    <source>
        <strain evidence="1 2">YIT 12063</strain>
    </source>
</reference>
<accession>G1WLJ4</accession>
<dbReference type="EMBL" id="ADLS01000039">
    <property type="protein sequence ID" value="EGX67933.1"/>
    <property type="molecule type" value="Genomic_DNA"/>
</dbReference>
<keyword evidence="2" id="KW-1185">Reference proteome</keyword>
<gene>
    <name evidence="1" type="ORF">HMPREF9452_02207</name>
</gene>
<sequence>MEDGKDAPAAPRVWQYISLPRGAEATGGAYLENRILRGERPCLQ</sequence>
<evidence type="ECO:0000313" key="2">
    <source>
        <dbReference type="Proteomes" id="UP000004830"/>
    </source>
</evidence>
<feature type="non-terminal residue" evidence="1">
    <location>
        <position position="44"/>
    </location>
</feature>
<name>G1WLJ4_9ACTN</name>
<proteinExistence type="predicted"/>